<sequence length="239" mass="25846">MAASAADAGEWSSTAVRLRLAWRVVRAAELLALAFLVSRSFPRLPYAAAAVSSALRVAASLLLHPRSIFLIANAIVLLLFVFSRRDPSSSSSSSNQDAQDQLFSFAAPPLLLPSVTEAPAPASEADAVFEDKQAVHVTTVRARAPRRSRSEKIGVGKPGGTRRAGSPDMRRSESENGHRRRSTSSSVPEEWGAEEEEFRRAVEAFIVKQQTRFHREESFVLVAGDDAQAITVAAVPPVK</sequence>
<protein>
    <submittedName>
        <fullName evidence="1">Uncharacterized protein</fullName>
    </submittedName>
</protein>
<dbReference type="Proteomes" id="UP001732700">
    <property type="component" value="Chromosome 3A"/>
</dbReference>
<dbReference type="EnsemblPlants" id="AVESA.00010b.r2.3AG0439560.1">
    <property type="protein sequence ID" value="AVESA.00010b.r2.3AG0439560.1.CDS.1"/>
    <property type="gene ID" value="AVESA.00010b.r2.3AG0439560"/>
</dbReference>
<accession>A0ACD5VIY6</accession>
<keyword evidence="2" id="KW-1185">Reference proteome</keyword>
<proteinExistence type="predicted"/>
<evidence type="ECO:0000313" key="1">
    <source>
        <dbReference type="EnsemblPlants" id="AVESA.00010b.r2.3AG0439560.1.CDS.1"/>
    </source>
</evidence>
<organism evidence="1 2">
    <name type="scientific">Avena sativa</name>
    <name type="common">Oat</name>
    <dbReference type="NCBI Taxonomy" id="4498"/>
    <lineage>
        <taxon>Eukaryota</taxon>
        <taxon>Viridiplantae</taxon>
        <taxon>Streptophyta</taxon>
        <taxon>Embryophyta</taxon>
        <taxon>Tracheophyta</taxon>
        <taxon>Spermatophyta</taxon>
        <taxon>Magnoliopsida</taxon>
        <taxon>Liliopsida</taxon>
        <taxon>Poales</taxon>
        <taxon>Poaceae</taxon>
        <taxon>BOP clade</taxon>
        <taxon>Pooideae</taxon>
        <taxon>Poodae</taxon>
        <taxon>Poeae</taxon>
        <taxon>Poeae Chloroplast Group 1 (Aveneae type)</taxon>
        <taxon>Aveninae</taxon>
        <taxon>Avena</taxon>
    </lineage>
</organism>
<reference evidence="1" key="2">
    <citation type="submission" date="2025-09" db="UniProtKB">
        <authorList>
            <consortium name="EnsemblPlants"/>
        </authorList>
    </citation>
    <scope>IDENTIFICATION</scope>
</reference>
<evidence type="ECO:0000313" key="2">
    <source>
        <dbReference type="Proteomes" id="UP001732700"/>
    </source>
</evidence>
<reference evidence="1" key="1">
    <citation type="submission" date="2021-05" db="EMBL/GenBank/DDBJ databases">
        <authorList>
            <person name="Scholz U."/>
            <person name="Mascher M."/>
            <person name="Fiebig A."/>
        </authorList>
    </citation>
    <scope>NUCLEOTIDE SEQUENCE [LARGE SCALE GENOMIC DNA]</scope>
</reference>
<name>A0ACD5VIY6_AVESA</name>